<evidence type="ECO:0000256" key="3">
    <source>
        <dbReference type="ARBA" id="ARBA00022692"/>
    </source>
</evidence>
<comment type="subcellular location">
    <subcellularLocation>
        <location evidence="1">Membrane</location>
        <topology evidence="1">Multi-pass membrane protein</topology>
    </subcellularLocation>
</comment>
<sequence length="500" mass="54933">MDKPVDMCFENADAEASAPDLVNGGHHVIDPVIEKRVVRKTDRVVLVLLFCCYLLGFLDRSNIGNAQTAGMGEDLGFSDAQYQWLLTIFYIPYILFEFCVIFFKILPPHVFASITIMLWGIAATLQATAFNWEGLMVCRFFLAMAEASFSPGLPYIISFFYGRSEVGLRCGIFLSAAPLATTFAGALAYGITSAHTSIASWRLLFIVEGIPSIIMAVIVFFTLPDSPDTAKFLTEEERDVARARSVRQSGMEGKDRLGTGGVNLRNILSTFKQPHTIIMPLMYFSCNVSFSSLPVFLPAILTTMGFTSIDAQGLTAPPYFLAFLVCIGTTYVADRIQQRGLMVVGLSIMGGTGYILLATVKTTAVRYLGVFFAAAGVFPSIANILPWVLNNQGNDVKRGVGIAMLNVIGQCGPILGTRLFPKTERPYYQKGMSICAGFMFFNALLALSLRQYFAYKNRQLERAEAAARLENSESAHPEKLDGTVGRQTELEGSLGYRFVL</sequence>
<dbReference type="InterPro" id="IPR011701">
    <property type="entry name" value="MFS"/>
</dbReference>
<dbReference type="InterPro" id="IPR020846">
    <property type="entry name" value="MFS_dom"/>
</dbReference>
<evidence type="ECO:0000256" key="4">
    <source>
        <dbReference type="ARBA" id="ARBA00022989"/>
    </source>
</evidence>
<dbReference type="Pfam" id="PF07690">
    <property type="entry name" value="MFS_1"/>
    <property type="match status" value="1"/>
</dbReference>
<evidence type="ECO:0000259" key="7">
    <source>
        <dbReference type="PROSITE" id="PS50850"/>
    </source>
</evidence>
<dbReference type="EMBL" id="CAWUOM010000002">
    <property type="protein sequence ID" value="CAK7262751.1"/>
    <property type="molecule type" value="Genomic_DNA"/>
</dbReference>
<organism evidence="8 9">
    <name type="scientific">Sporothrix epigloea</name>
    <dbReference type="NCBI Taxonomy" id="1892477"/>
    <lineage>
        <taxon>Eukaryota</taxon>
        <taxon>Fungi</taxon>
        <taxon>Dikarya</taxon>
        <taxon>Ascomycota</taxon>
        <taxon>Pezizomycotina</taxon>
        <taxon>Sordariomycetes</taxon>
        <taxon>Sordariomycetidae</taxon>
        <taxon>Ophiostomatales</taxon>
        <taxon>Ophiostomataceae</taxon>
        <taxon>Sporothrix</taxon>
    </lineage>
</organism>
<accession>A0ABP0D553</accession>
<feature type="transmembrane region" description="Helical" evidence="6">
    <location>
        <begin position="316"/>
        <end position="333"/>
    </location>
</feature>
<keyword evidence="3 6" id="KW-0812">Transmembrane</keyword>
<feature type="transmembrane region" description="Helical" evidence="6">
    <location>
        <begin position="140"/>
        <end position="160"/>
    </location>
</feature>
<reference evidence="8 9" key="1">
    <citation type="submission" date="2024-01" db="EMBL/GenBank/DDBJ databases">
        <authorList>
            <person name="Allen C."/>
            <person name="Tagirdzhanova G."/>
        </authorList>
    </citation>
    <scope>NUCLEOTIDE SEQUENCE [LARGE SCALE GENOMIC DNA]</scope>
    <source>
        <strain evidence="8 9">CBS 573.63</strain>
    </source>
</reference>
<dbReference type="SUPFAM" id="SSF103473">
    <property type="entry name" value="MFS general substrate transporter"/>
    <property type="match status" value="1"/>
</dbReference>
<feature type="transmembrane region" description="Helical" evidence="6">
    <location>
        <begin position="400"/>
        <end position="421"/>
    </location>
</feature>
<proteinExistence type="predicted"/>
<protein>
    <recommendedName>
        <fullName evidence="7">Major facilitator superfamily (MFS) profile domain-containing protein</fullName>
    </recommendedName>
</protein>
<keyword evidence="5 6" id="KW-0472">Membrane</keyword>
<keyword evidence="9" id="KW-1185">Reference proteome</keyword>
<evidence type="ECO:0000256" key="5">
    <source>
        <dbReference type="ARBA" id="ARBA00023136"/>
    </source>
</evidence>
<evidence type="ECO:0000256" key="1">
    <source>
        <dbReference type="ARBA" id="ARBA00004141"/>
    </source>
</evidence>
<dbReference type="PANTHER" id="PTHR43791">
    <property type="entry name" value="PERMEASE-RELATED"/>
    <property type="match status" value="1"/>
</dbReference>
<keyword evidence="2" id="KW-0813">Transport</keyword>
<feature type="transmembrane region" description="Helical" evidence="6">
    <location>
        <begin position="83"/>
        <end position="103"/>
    </location>
</feature>
<evidence type="ECO:0000313" key="9">
    <source>
        <dbReference type="Proteomes" id="UP001642501"/>
    </source>
</evidence>
<keyword evidence="4 6" id="KW-1133">Transmembrane helix</keyword>
<feature type="transmembrane region" description="Helical" evidence="6">
    <location>
        <begin position="281"/>
        <end position="304"/>
    </location>
</feature>
<feature type="domain" description="Major facilitator superfamily (MFS) profile" evidence="7">
    <location>
        <begin position="45"/>
        <end position="460"/>
    </location>
</feature>
<feature type="transmembrane region" description="Helical" evidence="6">
    <location>
        <begin position="172"/>
        <end position="191"/>
    </location>
</feature>
<evidence type="ECO:0000256" key="2">
    <source>
        <dbReference type="ARBA" id="ARBA00022448"/>
    </source>
</evidence>
<feature type="transmembrane region" description="Helical" evidence="6">
    <location>
        <begin position="366"/>
        <end position="388"/>
    </location>
</feature>
<dbReference type="Gene3D" id="1.20.1250.20">
    <property type="entry name" value="MFS general substrate transporter like domains"/>
    <property type="match status" value="2"/>
</dbReference>
<comment type="caution">
    <text evidence="8">The sequence shown here is derived from an EMBL/GenBank/DDBJ whole genome shotgun (WGS) entry which is preliminary data.</text>
</comment>
<dbReference type="PROSITE" id="PS50850">
    <property type="entry name" value="MFS"/>
    <property type="match status" value="1"/>
</dbReference>
<dbReference type="Proteomes" id="UP001642501">
    <property type="component" value="Unassembled WGS sequence"/>
</dbReference>
<feature type="transmembrane region" description="Helical" evidence="6">
    <location>
        <begin position="340"/>
        <end position="360"/>
    </location>
</feature>
<evidence type="ECO:0000313" key="8">
    <source>
        <dbReference type="EMBL" id="CAK7262751.1"/>
    </source>
</evidence>
<dbReference type="PANTHER" id="PTHR43791:SF36">
    <property type="entry name" value="TRANSPORTER, PUTATIVE (AFU_ORTHOLOGUE AFUA_6G08340)-RELATED"/>
    <property type="match status" value="1"/>
</dbReference>
<gene>
    <name evidence="8" type="ORF">SEPCBS57363_000203</name>
</gene>
<evidence type="ECO:0000256" key="6">
    <source>
        <dbReference type="SAM" id="Phobius"/>
    </source>
</evidence>
<feature type="transmembrane region" description="Helical" evidence="6">
    <location>
        <begin position="427"/>
        <end position="449"/>
    </location>
</feature>
<feature type="transmembrane region" description="Helical" evidence="6">
    <location>
        <begin position="203"/>
        <end position="223"/>
    </location>
</feature>
<dbReference type="InterPro" id="IPR036259">
    <property type="entry name" value="MFS_trans_sf"/>
</dbReference>
<name>A0ABP0D553_9PEZI</name>
<feature type="transmembrane region" description="Helical" evidence="6">
    <location>
        <begin position="110"/>
        <end position="128"/>
    </location>
</feature>
<feature type="transmembrane region" description="Helical" evidence="6">
    <location>
        <begin position="44"/>
        <end position="63"/>
    </location>
</feature>